<gene>
    <name evidence="2" type="ORF">RHSP_13840</name>
</gene>
<feature type="region of interest" description="Disordered" evidence="1">
    <location>
        <begin position="81"/>
        <end position="122"/>
    </location>
</feature>
<dbReference type="PATRIC" id="fig|363754.4.peg.3198"/>
<reference evidence="2 3" key="1">
    <citation type="journal article" date="2012" name="BMC Genomics">
        <title>Genomic basis of broad host range and environmental adaptability of Rhizobium tropici CIAT 899 and Rhizobium sp. PRF 81 which are used in inoculants for common bean (Phaseolus vulgaris L.).</title>
        <authorList>
            <person name="Ormeno-Orrillo E."/>
            <person name="Menna P."/>
            <person name="Almeida L.G."/>
            <person name="Ollero F.J."/>
            <person name="Nicolas M.F."/>
            <person name="Pains Rodrigues E."/>
            <person name="Shigueyoshi Nakatani A."/>
            <person name="Silva Batista J.S."/>
            <person name="Oliveira Chueire L.M."/>
            <person name="Souza R.C."/>
            <person name="Ribeiro Vasconcelos A.T."/>
            <person name="Megias M."/>
            <person name="Hungria M."/>
            <person name="Martinez-Romero E."/>
        </authorList>
    </citation>
    <scope>NUCLEOTIDE SEQUENCE [LARGE SCALE GENOMIC DNA]</scope>
    <source>
        <strain evidence="2 3">PRF 81</strain>
    </source>
</reference>
<proteinExistence type="predicted"/>
<evidence type="ECO:0000256" key="1">
    <source>
        <dbReference type="SAM" id="MobiDB-lite"/>
    </source>
</evidence>
<dbReference type="EMBL" id="AQHN01000061">
    <property type="protein sequence ID" value="ENN86983.1"/>
    <property type="molecule type" value="Genomic_DNA"/>
</dbReference>
<accession>N6U9V5</accession>
<protein>
    <submittedName>
        <fullName evidence="2">Uncharacterized protein</fullName>
    </submittedName>
</protein>
<dbReference type="AlphaFoldDB" id="N6U9V5"/>
<organism evidence="2 3">
    <name type="scientific">Rhizobium freirei PRF 81</name>
    <dbReference type="NCBI Taxonomy" id="363754"/>
    <lineage>
        <taxon>Bacteria</taxon>
        <taxon>Pseudomonadati</taxon>
        <taxon>Pseudomonadota</taxon>
        <taxon>Alphaproteobacteria</taxon>
        <taxon>Hyphomicrobiales</taxon>
        <taxon>Rhizobiaceae</taxon>
        <taxon>Rhizobium/Agrobacterium group</taxon>
        <taxon>Rhizobium</taxon>
    </lineage>
</organism>
<sequence>MDDSKHHASDIARSSFPVSACDIAVPRKRPFRCKPFCGERPMCDQQILYGKKKLASTIAVFASFVMLASCATAGKQSTETAQAAPTAQPTAAEQLAADMNSKADARRRKADGTYRDPMVHSVNGTRQQIIAQQNQALYPAPMAQPVEGQANIGGLVTQPTGVNANRSSIFSAPPPIAVNPDGTLAKNQPDGAQAITPIMRSVYSTPPGMQQLATQQPLGAAPAPNGLTSADVLPPPVIRNATAPVANSPQPIAQITSPGAMAAPNPNVRELNSKQAAALAQFIAAKNQPQNGKLLVQPIQGTNGQ</sequence>
<name>N6U9V5_9HYPH</name>
<keyword evidence="3" id="KW-1185">Reference proteome</keyword>
<dbReference type="Proteomes" id="UP000012429">
    <property type="component" value="Unassembled WGS sequence"/>
</dbReference>
<evidence type="ECO:0000313" key="3">
    <source>
        <dbReference type="Proteomes" id="UP000012429"/>
    </source>
</evidence>
<evidence type="ECO:0000313" key="2">
    <source>
        <dbReference type="EMBL" id="ENN86983.1"/>
    </source>
</evidence>
<feature type="compositionally biased region" description="Low complexity" evidence="1">
    <location>
        <begin position="81"/>
        <end position="97"/>
    </location>
</feature>
<comment type="caution">
    <text evidence="2">The sequence shown here is derived from an EMBL/GenBank/DDBJ whole genome shotgun (WGS) entry which is preliminary data.</text>
</comment>